<reference evidence="1" key="1">
    <citation type="submission" date="2021-01" db="EMBL/GenBank/DDBJ databases">
        <title>Whole genome shotgun sequence of Acrocarpospora phusangensis NBRC 108782.</title>
        <authorList>
            <person name="Komaki H."/>
            <person name="Tamura T."/>
        </authorList>
    </citation>
    <scope>NUCLEOTIDE SEQUENCE</scope>
    <source>
        <strain evidence="1">NBRC 108782</strain>
    </source>
</reference>
<protein>
    <submittedName>
        <fullName evidence="1">Uncharacterized protein</fullName>
    </submittedName>
</protein>
<dbReference type="EMBL" id="BOOA01000035">
    <property type="protein sequence ID" value="GIH26074.1"/>
    <property type="molecule type" value="Genomic_DNA"/>
</dbReference>
<evidence type="ECO:0000313" key="2">
    <source>
        <dbReference type="Proteomes" id="UP000640052"/>
    </source>
</evidence>
<gene>
    <name evidence="1" type="ORF">Aph01nite_43840</name>
</gene>
<comment type="caution">
    <text evidence="1">The sequence shown here is derived from an EMBL/GenBank/DDBJ whole genome shotgun (WGS) entry which is preliminary data.</text>
</comment>
<keyword evidence="2" id="KW-1185">Reference proteome</keyword>
<proteinExistence type="predicted"/>
<sequence>MPAPKKRSTRAVRSIRRDDEPMVVHFKTRAEPAEVETEPLFYIDDVEYRIPVKLPVNLGLRYLRLIRQQGRDLAADWLLEQVLSEEGYEALANQDFDDDEEQFEHLFQIIERRALGQKEGAAGNRRSG</sequence>
<dbReference type="AlphaFoldDB" id="A0A919ULK4"/>
<dbReference type="Proteomes" id="UP000640052">
    <property type="component" value="Unassembled WGS sequence"/>
</dbReference>
<name>A0A919ULK4_9ACTN</name>
<dbReference type="RefSeq" id="WP_204042765.1">
    <property type="nucleotide sequence ID" value="NZ_BOOA01000035.1"/>
</dbReference>
<evidence type="ECO:0000313" key="1">
    <source>
        <dbReference type="EMBL" id="GIH26074.1"/>
    </source>
</evidence>
<accession>A0A919ULK4</accession>
<organism evidence="1 2">
    <name type="scientific">Acrocarpospora phusangensis</name>
    <dbReference type="NCBI Taxonomy" id="1070424"/>
    <lineage>
        <taxon>Bacteria</taxon>
        <taxon>Bacillati</taxon>
        <taxon>Actinomycetota</taxon>
        <taxon>Actinomycetes</taxon>
        <taxon>Streptosporangiales</taxon>
        <taxon>Streptosporangiaceae</taxon>
        <taxon>Acrocarpospora</taxon>
    </lineage>
</organism>